<dbReference type="InterPro" id="IPR015424">
    <property type="entry name" value="PyrdxlP-dep_Trfase"/>
</dbReference>
<dbReference type="FunFam" id="3.40.640.10:FF:000012">
    <property type="entry name" value="alanine aminotransferase 2"/>
    <property type="match status" value="1"/>
</dbReference>
<dbReference type="FunFam" id="3.90.1150.10:FF:000010">
    <property type="entry name" value="Alanine aminotransferase 2"/>
    <property type="match status" value="1"/>
</dbReference>
<evidence type="ECO:0000256" key="1">
    <source>
        <dbReference type="ARBA" id="ARBA00001933"/>
    </source>
</evidence>
<dbReference type="SUPFAM" id="SSF53383">
    <property type="entry name" value="PLP-dependent transferases"/>
    <property type="match status" value="1"/>
</dbReference>
<comment type="cofactor">
    <cofactor evidence="1">
        <name>pyridoxal 5'-phosphate</name>
        <dbReference type="ChEBI" id="CHEBI:597326"/>
    </cofactor>
</comment>
<dbReference type="AlphaFoldDB" id="A0AAV2AJ66"/>
<dbReference type="Pfam" id="PF00155">
    <property type="entry name" value="Aminotran_1_2"/>
    <property type="match status" value="1"/>
</dbReference>
<keyword evidence="5" id="KW-0663">Pyridoxal phosphate</keyword>
<keyword evidence="4" id="KW-0808">Transferase</keyword>
<dbReference type="InterPro" id="IPR015422">
    <property type="entry name" value="PyrdxlP-dep_Trfase_small"/>
</dbReference>
<dbReference type="InterPro" id="IPR015421">
    <property type="entry name" value="PyrdxlP-dep_Trfase_major"/>
</dbReference>
<proteinExistence type="inferred from homology"/>
<comment type="catalytic activity">
    <reaction evidence="9">
        <text>L-alanine + 2-oxoglutarate = pyruvate + L-glutamate</text>
        <dbReference type="Rhea" id="RHEA:19453"/>
        <dbReference type="ChEBI" id="CHEBI:15361"/>
        <dbReference type="ChEBI" id="CHEBI:16810"/>
        <dbReference type="ChEBI" id="CHEBI:29985"/>
        <dbReference type="ChEBI" id="CHEBI:57972"/>
        <dbReference type="EC" id="2.6.1.2"/>
    </reaction>
</comment>
<dbReference type="Gene3D" id="3.90.1150.10">
    <property type="entry name" value="Aspartate Aminotransferase, domain 1"/>
    <property type="match status" value="1"/>
</dbReference>
<comment type="pathway">
    <text evidence="6">Amino-acid degradation; L-alanine degradation via transaminase pathway; pyruvate from L-alanine: step 1/1.</text>
</comment>
<dbReference type="PANTHER" id="PTHR11751">
    <property type="entry name" value="ALANINE AMINOTRANSFERASE"/>
    <property type="match status" value="1"/>
</dbReference>
<dbReference type="InterPro" id="IPR004839">
    <property type="entry name" value="Aminotransferase_I/II_large"/>
</dbReference>
<dbReference type="PANTHER" id="PTHR11751:SF29">
    <property type="entry name" value="ALANINE TRANSAMINASE"/>
    <property type="match status" value="1"/>
</dbReference>
<dbReference type="Gene3D" id="1.10.287.1970">
    <property type="match status" value="1"/>
</dbReference>
<evidence type="ECO:0000256" key="2">
    <source>
        <dbReference type="ARBA" id="ARBA00011738"/>
    </source>
</evidence>
<comment type="similarity">
    <text evidence="7">Belongs to the class-I pyridoxal-phosphate-dependent aminotransferase family. Alanine aminotransferase subfamily.</text>
</comment>
<evidence type="ECO:0000256" key="3">
    <source>
        <dbReference type="ARBA" id="ARBA00022576"/>
    </source>
</evidence>
<dbReference type="CDD" id="cd00609">
    <property type="entry name" value="AAT_like"/>
    <property type="match status" value="1"/>
</dbReference>
<feature type="domain" description="Aminotransferase class I/classII large" evidence="10">
    <location>
        <begin position="86"/>
        <end position="480"/>
    </location>
</feature>
<keyword evidence="3" id="KW-0032">Aminotransferase</keyword>
<dbReference type="Gene3D" id="3.40.640.10">
    <property type="entry name" value="Type I PLP-dependent aspartate aminotransferase-like (Major domain)"/>
    <property type="match status" value="1"/>
</dbReference>
<comment type="subunit">
    <text evidence="2">Homodimer.</text>
</comment>
<organism evidence="11 12">
    <name type="scientific">Larinioides sclopetarius</name>
    <dbReference type="NCBI Taxonomy" id="280406"/>
    <lineage>
        <taxon>Eukaryota</taxon>
        <taxon>Metazoa</taxon>
        <taxon>Ecdysozoa</taxon>
        <taxon>Arthropoda</taxon>
        <taxon>Chelicerata</taxon>
        <taxon>Arachnida</taxon>
        <taxon>Araneae</taxon>
        <taxon>Araneomorphae</taxon>
        <taxon>Entelegynae</taxon>
        <taxon>Araneoidea</taxon>
        <taxon>Araneidae</taxon>
        <taxon>Larinioides</taxon>
    </lineage>
</organism>
<accession>A0AAV2AJ66</accession>
<dbReference type="FunFam" id="1.10.287.1970:FF:000001">
    <property type="entry name" value="Alanine aminotransferase 2"/>
    <property type="match status" value="1"/>
</dbReference>
<evidence type="ECO:0000256" key="5">
    <source>
        <dbReference type="ARBA" id="ARBA00022898"/>
    </source>
</evidence>
<dbReference type="Proteomes" id="UP001497382">
    <property type="component" value="Unassembled WGS sequence"/>
</dbReference>
<evidence type="ECO:0000256" key="6">
    <source>
        <dbReference type="ARBA" id="ARBA00025708"/>
    </source>
</evidence>
<sequence>MNMLNGAYINSLTEEAKMEKIVTLENMNPNFKNMEYAVRGPLSIRTSEIEKELKQGIKKPFNEVIHANIGDCQMMGQKPITFIRQVLTLCTNPALMSDDRFPDDVKERARNIINACGGKSIGVYTESTGLEIVKRHVAQYIERRDGFPANYSDIMLRTGASEGIKNALFLLNHSKNCKRPGVMIPIPQYPLYSATLAEYGMQQINYYLDEDNAWALNISELKRSLMESRKSCEPRALVVINPGNPTGSILTYENIQEIIKFAFEERLLIIADEVYQDNVYSPGMQFHSFKKVLMEMGEPYKKMELISLMSASKGYVGESGVRGGYAELLNFCPDVKRMFIKFASATSCPNVLGQATIYCLVNPPQEWEPSYDLFIKEKTAILQSLKERALLVEKTFNRMKGIKCNAVAGAMYAFPRLTIPEKAIQKAKSLGQAPDFFYVMQLLESTGIFVVPGNGFGQVPGTFHFRTTILPQPEKLKIMLQNFEKFHNKFLEEYK</sequence>
<evidence type="ECO:0000313" key="11">
    <source>
        <dbReference type="EMBL" id="CAL1283742.1"/>
    </source>
</evidence>
<dbReference type="InterPro" id="IPR045088">
    <property type="entry name" value="ALAT1/2-like"/>
</dbReference>
<reference evidence="11 12" key="1">
    <citation type="submission" date="2024-04" db="EMBL/GenBank/DDBJ databases">
        <authorList>
            <person name="Rising A."/>
            <person name="Reimegard J."/>
            <person name="Sonavane S."/>
            <person name="Akerstrom W."/>
            <person name="Nylinder S."/>
            <person name="Hedman E."/>
            <person name="Kallberg Y."/>
        </authorList>
    </citation>
    <scope>NUCLEOTIDE SEQUENCE [LARGE SCALE GENOMIC DNA]</scope>
</reference>
<evidence type="ECO:0000256" key="7">
    <source>
        <dbReference type="ARBA" id="ARBA00025785"/>
    </source>
</evidence>
<comment type="caution">
    <text evidence="11">The sequence shown here is derived from an EMBL/GenBank/DDBJ whole genome shotgun (WGS) entry which is preliminary data.</text>
</comment>
<keyword evidence="12" id="KW-1185">Reference proteome</keyword>
<evidence type="ECO:0000256" key="9">
    <source>
        <dbReference type="ARBA" id="ARBA00047412"/>
    </source>
</evidence>
<evidence type="ECO:0000256" key="4">
    <source>
        <dbReference type="ARBA" id="ARBA00022679"/>
    </source>
</evidence>
<dbReference type="GO" id="GO:0004021">
    <property type="term" value="F:L-alanine:2-oxoglutarate aminotransferase activity"/>
    <property type="evidence" value="ECO:0007669"/>
    <property type="project" value="UniProtKB-EC"/>
</dbReference>
<evidence type="ECO:0000259" key="10">
    <source>
        <dbReference type="Pfam" id="PF00155"/>
    </source>
</evidence>
<dbReference type="GO" id="GO:0030170">
    <property type="term" value="F:pyridoxal phosphate binding"/>
    <property type="evidence" value="ECO:0007669"/>
    <property type="project" value="InterPro"/>
</dbReference>
<protein>
    <recommendedName>
        <fullName evidence="8">alanine transaminase</fullName>
        <ecNumber evidence="8">2.6.1.2</ecNumber>
    </recommendedName>
</protein>
<name>A0AAV2AJ66_9ARAC</name>
<evidence type="ECO:0000313" key="12">
    <source>
        <dbReference type="Proteomes" id="UP001497382"/>
    </source>
</evidence>
<dbReference type="EC" id="2.6.1.2" evidence="8"/>
<dbReference type="EMBL" id="CAXIEN010000171">
    <property type="protein sequence ID" value="CAL1283742.1"/>
    <property type="molecule type" value="Genomic_DNA"/>
</dbReference>
<gene>
    <name evidence="11" type="ORF">LARSCL_LOCUS12789</name>
</gene>
<evidence type="ECO:0000256" key="8">
    <source>
        <dbReference type="ARBA" id="ARBA00026106"/>
    </source>
</evidence>